<name>A0A7T4KGH4_9FUSO</name>
<dbReference type="Pfam" id="PF13538">
    <property type="entry name" value="UvrD_C_2"/>
    <property type="match status" value="1"/>
</dbReference>
<evidence type="ECO:0000259" key="3">
    <source>
        <dbReference type="Pfam" id="PF13538"/>
    </source>
</evidence>
<proteinExistence type="predicted"/>
<dbReference type="EMBL" id="CP066022">
    <property type="protein sequence ID" value="QQB73899.1"/>
    <property type="molecule type" value="Genomic_DNA"/>
</dbReference>
<sequence length="574" mass="66382">MARMIPDMPREFDPKSKEGLMFDELNNLPDDYYVFHSFSIVTVAEEILKESEIDFVLFHPKKGILCLEAKAGQVDYEDGYWKYGNGIKMLKDGPYNQASSNKWKLKDYMISHGLQYEFKNCKFMHAVWFPDIPLSKLQGRQLPSEADLNITLTADSFGKIEKDIEKIFALEIPAKVKTNLSDKDVKRILERVLAPSFSLISLQEIEIERTKNVFKRMLKEQIALLNYLEEQNNAIINGLAGTGKTVMAIEKARLHSEKSEKVLFLCYNSFLKEHLKNIYPYPYVNYYTIDGLACKICDTEKPDYNLFKEYLEKMFIENTFPYKHVIIDEGQDFGKVETEEEELIELLKMNVIDNEKINGTFYLFYDKNQMIQSRKVPKYIANADCKLTLYRNCRNTENIALTSLRLLGSNNSPKLYKDAILGDIPEIGFSLGKNATVELLNTEIDKYIDAGYRNITLLTCKTEKTSIIADCCKDSKYNYKRGYIKFTTCRKFKGLESDVIIVVDIDKSTFDDAQGEQLMYVGTSRARYKLSCIINLSENDCLELMEKKNIKYNKNILKSFATAFNAKILQKKEE</sequence>
<dbReference type="GO" id="GO:0005524">
    <property type="term" value="F:ATP binding"/>
    <property type="evidence" value="ECO:0007669"/>
    <property type="project" value="InterPro"/>
</dbReference>
<gene>
    <name evidence="4" type="ORF">I6H56_11450</name>
</gene>
<dbReference type="Gene3D" id="3.40.50.300">
    <property type="entry name" value="P-loop containing nucleotide triphosphate hydrolases"/>
    <property type="match status" value="2"/>
</dbReference>
<dbReference type="GO" id="GO:0016787">
    <property type="term" value="F:hydrolase activity"/>
    <property type="evidence" value="ECO:0007669"/>
    <property type="project" value="InterPro"/>
</dbReference>
<organism evidence="4 5">
    <name type="scientific">Fusobacterium canifelinum</name>
    <dbReference type="NCBI Taxonomy" id="285729"/>
    <lineage>
        <taxon>Bacteria</taxon>
        <taxon>Fusobacteriati</taxon>
        <taxon>Fusobacteriota</taxon>
        <taxon>Fusobacteriia</taxon>
        <taxon>Fusobacteriales</taxon>
        <taxon>Fusobacteriaceae</taxon>
        <taxon>Fusobacterium</taxon>
    </lineage>
</organism>
<dbReference type="InterPro" id="IPR011528">
    <property type="entry name" value="NERD"/>
</dbReference>
<dbReference type="AlphaFoldDB" id="A0A7T4KGH4"/>
<reference evidence="4 5" key="1">
    <citation type="submission" date="2020-12" db="EMBL/GenBank/DDBJ databases">
        <title>FDA dAtabase for Regulatory Grade micrObial Sequences (FDA-ARGOS): Supporting development and validation of Infectious Disease Dx tests.</title>
        <authorList>
            <person name="Sproer C."/>
            <person name="Gronow S."/>
            <person name="Severitt S."/>
            <person name="Schroder I."/>
            <person name="Tallon L."/>
            <person name="Sadzewicz L."/>
            <person name="Zhao X."/>
            <person name="Boylan J."/>
            <person name="Ott S."/>
            <person name="Bowen H."/>
            <person name="Vavikolanu K."/>
            <person name="Mehta A."/>
            <person name="Aluvathingal J."/>
            <person name="Nadendla S."/>
            <person name="Lowell S."/>
            <person name="Myers T."/>
            <person name="Yan Y."/>
            <person name="Sichtig H."/>
        </authorList>
    </citation>
    <scope>NUCLEOTIDE SEQUENCE [LARGE SCALE GENOMIC DNA]</scope>
    <source>
        <strain evidence="4 5">FDAARGOS_999</strain>
    </source>
</reference>
<protein>
    <submittedName>
        <fullName evidence="4">NERD domain-containing protein</fullName>
    </submittedName>
</protein>
<accession>A0A7T4KGH4</accession>
<evidence type="ECO:0000313" key="5">
    <source>
        <dbReference type="Proteomes" id="UP000595577"/>
    </source>
</evidence>
<evidence type="ECO:0000313" key="4">
    <source>
        <dbReference type="EMBL" id="QQB73899.1"/>
    </source>
</evidence>
<feature type="domain" description="NERD" evidence="2">
    <location>
        <begin position="20"/>
        <end position="120"/>
    </location>
</feature>
<dbReference type="InterPro" id="IPR027785">
    <property type="entry name" value="UvrD-like_helicase_C"/>
</dbReference>
<feature type="domain" description="UvrD-like helicase C-terminal" evidence="3">
    <location>
        <begin position="486"/>
        <end position="530"/>
    </location>
</feature>
<dbReference type="InterPro" id="IPR006935">
    <property type="entry name" value="Helicase/UvrB_N"/>
</dbReference>
<dbReference type="InterPro" id="IPR027417">
    <property type="entry name" value="P-loop_NTPase"/>
</dbReference>
<evidence type="ECO:0000259" key="2">
    <source>
        <dbReference type="Pfam" id="PF08378"/>
    </source>
</evidence>
<evidence type="ECO:0000259" key="1">
    <source>
        <dbReference type="Pfam" id="PF04851"/>
    </source>
</evidence>
<dbReference type="SUPFAM" id="SSF52540">
    <property type="entry name" value="P-loop containing nucleoside triphosphate hydrolases"/>
    <property type="match status" value="1"/>
</dbReference>
<dbReference type="Proteomes" id="UP000595577">
    <property type="component" value="Chromosome"/>
</dbReference>
<dbReference type="GO" id="GO:0003677">
    <property type="term" value="F:DNA binding"/>
    <property type="evidence" value="ECO:0007669"/>
    <property type="project" value="InterPro"/>
</dbReference>
<dbReference type="RefSeq" id="WP_198480609.1">
    <property type="nucleotide sequence ID" value="NZ_CP066022.1"/>
</dbReference>
<dbReference type="Pfam" id="PF04851">
    <property type="entry name" value="ResIII"/>
    <property type="match status" value="1"/>
</dbReference>
<dbReference type="Pfam" id="PF08378">
    <property type="entry name" value="NERD"/>
    <property type="match status" value="1"/>
</dbReference>
<feature type="domain" description="Helicase/UvrB N-terminal" evidence="1">
    <location>
        <begin position="200"/>
        <end position="284"/>
    </location>
</feature>